<dbReference type="Proteomes" id="UP001642464">
    <property type="component" value="Unassembled WGS sequence"/>
</dbReference>
<proteinExistence type="predicted"/>
<gene>
    <name evidence="1" type="ORF">SCF082_LOCUS26301</name>
</gene>
<protein>
    <recommendedName>
        <fullName evidence="3">Choice-of-anchor D domain-containing protein</fullName>
    </recommendedName>
</protein>
<reference evidence="1 2" key="1">
    <citation type="submission" date="2024-02" db="EMBL/GenBank/DDBJ databases">
        <authorList>
            <person name="Chen Y."/>
            <person name="Shah S."/>
            <person name="Dougan E. K."/>
            <person name="Thang M."/>
            <person name="Chan C."/>
        </authorList>
    </citation>
    <scope>NUCLEOTIDE SEQUENCE [LARGE SCALE GENOMIC DNA]</scope>
</reference>
<evidence type="ECO:0000313" key="2">
    <source>
        <dbReference type="Proteomes" id="UP001642464"/>
    </source>
</evidence>
<evidence type="ECO:0000313" key="1">
    <source>
        <dbReference type="EMBL" id="CAK9046823.1"/>
    </source>
</evidence>
<organism evidence="1 2">
    <name type="scientific">Durusdinium trenchii</name>
    <dbReference type="NCBI Taxonomy" id="1381693"/>
    <lineage>
        <taxon>Eukaryota</taxon>
        <taxon>Sar</taxon>
        <taxon>Alveolata</taxon>
        <taxon>Dinophyceae</taxon>
        <taxon>Suessiales</taxon>
        <taxon>Symbiodiniaceae</taxon>
        <taxon>Durusdinium</taxon>
    </lineage>
</organism>
<comment type="caution">
    <text evidence="1">The sequence shown here is derived from an EMBL/GenBank/DDBJ whole genome shotgun (WGS) entry which is preliminary data.</text>
</comment>
<feature type="non-terminal residue" evidence="1">
    <location>
        <position position="1"/>
    </location>
</feature>
<accession>A0ABP0M6M5</accession>
<keyword evidence="2" id="KW-1185">Reference proteome</keyword>
<evidence type="ECO:0008006" key="3">
    <source>
        <dbReference type="Google" id="ProtNLM"/>
    </source>
</evidence>
<dbReference type="EMBL" id="CAXAMM010019987">
    <property type="protein sequence ID" value="CAK9046823.1"/>
    <property type="molecule type" value="Genomic_DNA"/>
</dbReference>
<sequence length="679" mass="69744">VVLTLPPEFTFNGFDSFGPAGTRIGAYGFEFDGISAGPDRLFAVYSIDADSAFVDTNLDGNQNALKPQIEHSRDGAQNHLITITLPRGGDGTTAVGTAGFSSDIMASLRSGIFSNPAAAGDYTVTLDFTSVDPDSGDAHDNAGTPPETFQLQRTVTIGNSPLSAAVLPNSRSVTFNTAASAFATLVNGGNDALANCRVELMTVVKGGFSYQTTDPNTNALTGTVDTPVAIPAAGRQSFVIAFTPVQEFYNSAIAFTPEPLEFAFICDTAQAPVLPGVNTLNMSADTVARPDVIAIGATQSGDGILYLGGQSGRGGIGIAGMNIGAAGAITVTPRAGLALAADAAAVDIPAAIPSPSLALSICETTNQAGGACLAAPTPSLTVNFATNEVRTFTVLAVGQGQAIANDPAVNRVFLDFTENGAARGGTSAEVEIRRGVCQGADRDDVHAGSGDVGHRFERHAAGRFQHDPAGGLDRGGLQILKREIVEQHDVGTGLHDAGQVFDPVDLAGDADHVTDHGARCPNRCGRAAGGGNMIVLDQDRIGQVVTVRGAASGPHGLDLEGAQAGRCLARVHNLRLGADNGIDIAPGQRGDAAHAAKKIQCRAFGQQDVADIAGDGQHGFTGFDRIAIPGQHVERDLWASLGKGLDGRLQAADHTIVACADFEGRAGACRNHGQRGDVT</sequence>
<feature type="non-terminal residue" evidence="1">
    <location>
        <position position="679"/>
    </location>
</feature>
<name>A0ABP0M6M5_9DINO</name>